<feature type="transmembrane region" description="Helical" evidence="6">
    <location>
        <begin position="226"/>
        <end position="246"/>
    </location>
</feature>
<dbReference type="InterPro" id="IPR001138">
    <property type="entry name" value="Zn2Cys6_DnaBD"/>
</dbReference>
<keyword evidence="6" id="KW-0812">Transmembrane</keyword>
<feature type="region of interest" description="Disordered" evidence="5">
    <location>
        <begin position="61"/>
        <end position="86"/>
    </location>
</feature>
<comment type="caution">
    <text evidence="8">The sequence shown here is derived from an EMBL/GenBank/DDBJ whole genome shotgun (WGS) entry which is preliminary data.</text>
</comment>
<evidence type="ECO:0000256" key="2">
    <source>
        <dbReference type="ARBA" id="ARBA00023125"/>
    </source>
</evidence>
<keyword evidence="2" id="KW-0238">DNA-binding</keyword>
<reference evidence="8 9" key="1">
    <citation type="submission" date="2024-07" db="EMBL/GenBank/DDBJ databases">
        <title>Section-level genome sequencing and comparative genomics of Aspergillus sections Usti and Cavernicolus.</title>
        <authorList>
            <consortium name="Lawrence Berkeley National Laboratory"/>
            <person name="Nybo J.L."/>
            <person name="Vesth T.C."/>
            <person name="Theobald S."/>
            <person name="Frisvad J.C."/>
            <person name="Larsen T.O."/>
            <person name="Kjaerboelling I."/>
            <person name="Rothschild-Mancinelli K."/>
            <person name="Lyhne E.K."/>
            <person name="Kogle M.E."/>
            <person name="Barry K."/>
            <person name="Clum A."/>
            <person name="Na H."/>
            <person name="Ledsgaard L."/>
            <person name="Lin J."/>
            <person name="Lipzen A."/>
            <person name="Kuo A."/>
            <person name="Riley R."/>
            <person name="Mondo S."/>
            <person name="Labutti K."/>
            <person name="Haridas S."/>
            <person name="Pangalinan J."/>
            <person name="Salamov A.A."/>
            <person name="Simmons B.A."/>
            <person name="Magnuson J.K."/>
            <person name="Chen J."/>
            <person name="Drula E."/>
            <person name="Henrissat B."/>
            <person name="Wiebenga A."/>
            <person name="Lubbers R.J."/>
            <person name="Gomes A.C."/>
            <person name="Macurrencykelacurrency M.R."/>
            <person name="Stajich J."/>
            <person name="Grigoriev I.V."/>
            <person name="Mortensen U.H."/>
            <person name="De Vries R.P."/>
            <person name="Baker S.E."/>
            <person name="Andersen M.R."/>
        </authorList>
    </citation>
    <scope>NUCLEOTIDE SEQUENCE [LARGE SCALE GENOMIC DNA]</scope>
    <source>
        <strain evidence="8 9">CBS 449.75</strain>
    </source>
</reference>
<dbReference type="InterPro" id="IPR036864">
    <property type="entry name" value="Zn2-C6_fun-type_DNA-bd_sf"/>
</dbReference>
<keyword evidence="6" id="KW-1133">Transmembrane helix</keyword>
<evidence type="ECO:0000256" key="5">
    <source>
        <dbReference type="SAM" id="MobiDB-lite"/>
    </source>
</evidence>
<evidence type="ECO:0000256" key="3">
    <source>
        <dbReference type="ARBA" id="ARBA00023163"/>
    </source>
</evidence>
<evidence type="ECO:0000259" key="7">
    <source>
        <dbReference type="PROSITE" id="PS50048"/>
    </source>
</evidence>
<name>A0ABR4LYF2_9EURO</name>
<evidence type="ECO:0000256" key="1">
    <source>
        <dbReference type="ARBA" id="ARBA00023015"/>
    </source>
</evidence>
<evidence type="ECO:0000256" key="6">
    <source>
        <dbReference type="SAM" id="Phobius"/>
    </source>
</evidence>
<dbReference type="Gene3D" id="4.10.240.10">
    <property type="entry name" value="Zn(2)-C6 fungal-type DNA-binding domain"/>
    <property type="match status" value="1"/>
</dbReference>
<dbReference type="PANTHER" id="PTHR38791">
    <property type="entry name" value="ZN(II)2CYS6 TRANSCRIPTION FACTOR (EUROFUNG)-RELATED-RELATED"/>
    <property type="match status" value="1"/>
</dbReference>
<dbReference type="InterPro" id="IPR053175">
    <property type="entry name" value="DHMBA_Reg_Transcription_Factor"/>
</dbReference>
<dbReference type="PROSITE" id="PS00463">
    <property type="entry name" value="ZN2_CY6_FUNGAL_1"/>
    <property type="match status" value="1"/>
</dbReference>
<keyword evidence="1" id="KW-0805">Transcription regulation</keyword>
<feature type="transmembrane region" description="Helical" evidence="6">
    <location>
        <begin position="267"/>
        <end position="289"/>
    </location>
</feature>
<keyword evidence="4" id="KW-0539">Nucleus</keyword>
<keyword evidence="3" id="KW-0804">Transcription</keyword>
<feature type="domain" description="Zn(2)-C6 fungal-type" evidence="7">
    <location>
        <begin position="10"/>
        <end position="39"/>
    </location>
</feature>
<dbReference type="Pfam" id="PF00172">
    <property type="entry name" value="Zn_clus"/>
    <property type="match status" value="1"/>
</dbReference>
<protein>
    <recommendedName>
        <fullName evidence="7">Zn(2)-C6 fungal-type domain-containing protein</fullName>
    </recommendedName>
</protein>
<dbReference type="SMART" id="SM00066">
    <property type="entry name" value="GAL4"/>
    <property type="match status" value="1"/>
</dbReference>
<evidence type="ECO:0000256" key="4">
    <source>
        <dbReference type="ARBA" id="ARBA00023242"/>
    </source>
</evidence>
<organism evidence="8 9">
    <name type="scientific">Aspergillus lucknowensis</name>
    <dbReference type="NCBI Taxonomy" id="176173"/>
    <lineage>
        <taxon>Eukaryota</taxon>
        <taxon>Fungi</taxon>
        <taxon>Dikarya</taxon>
        <taxon>Ascomycota</taxon>
        <taxon>Pezizomycotina</taxon>
        <taxon>Eurotiomycetes</taxon>
        <taxon>Eurotiomycetidae</taxon>
        <taxon>Eurotiales</taxon>
        <taxon>Aspergillaceae</taxon>
        <taxon>Aspergillus</taxon>
        <taxon>Aspergillus subgen. Nidulantes</taxon>
    </lineage>
</organism>
<dbReference type="GeneID" id="98142607"/>
<dbReference type="SUPFAM" id="SSF57701">
    <property type="entry name" value="Zn2/Cys6 DNA-binding domain"/>
    <property type="match status" value="1"/>
</dbReference>
<evidence type="ECO:0000313" key="9">
    <source>
        <dbReference type="Proteomes" id="UP001610432"/>
    </source>
</evidence>
<gene>
    <name evidence="8" type="ORF">BJX67DRAFT_333055</name>
</gene>
<dbReference type="EMBL" id="JBFXLQ010000009">
    <property type="protein sequence ID" value="KAL2869570.1"/>
    <property type="molecule type" value="Genomic_DNA"/>
</dbReference>
<keyword evidence="9" id="KW-1185">Reference proteome</keyword>
<dbReference type="CDD" id="cd00067">
    <property type="entry name" value="GAL4"/>
    <property type="match status" value="1"/>
</dbReference>
<proteinExistence type="predicted"/>
<dbReference type="Proteomes" id="UP001610432">
    <property type="component" value="Unassembled WGS sequence"/>
</dbReference>
<dbReference type="PROSITE" id="PS50048">
    <property type="entry name" value="ZN2_CY6_FUNGAL_2"/>
    <property type="match status" value="1"/>
</dbReference>
<sequence length="464" mass="51159">MTSRARGSPACENCRRRRIKCNQLRPRCSQCARAGISCSGYRTPIDLLFQDQTATVARKFRQENPGKQSKQAPASSQPPPHLASQPSLTLVAPSLQVEEVAWKYYFTNFNITRMGSVAIPSPWLSQSRCGMGSVTSVGLAALATTRHDPHMMALARQKYSAALRYLARAVLDPAELTRGPTTTASFNLSMFEMIISDGPDASYQWLRHIHGTAALIRVVKFPVDGAIFAITGCLQVCFTIAIGCLISESSVPPYVVDLVKSFKRAEIYVDVCPIIELFTLLSSLVNLYIQAKQSKENSPRDFTASLADIDDDLVSWTKRLPPVWTGDPSAGSPLHAGPNGIASKNWITRLWAYYRLCRVITHRIILDRIDQSPGKEDISLMVISRMSSEIYASVPTMLKKSFDAGSGASPLCLSSEVFFLITILQALLKVTDKQAVLDNWARPAIETVGEGFLPIELFVSRHLC</sequence>
<evidence type="ECO:0000313" key="8">
    <source>
        <dbReference type="EMBL" id="KAL2869570.1"/>
    </source>
</evidence>
<dbReference type="RefSeq" id="XP_070888549.1">
    <property type="nucleotide sequence ID" value="XM_071027535.1"/>
</dbReference>
<accession>A0ABR4LYF2</accession>
<keyword evidence="6" id="KW-0472">Membrane</keyword>